<comment type="cofactor">
    <cofactor evidence="1">
        <name>FAD</name>
        <dbReference type="ChEBI" id="CHEBI:57692"/>
    </cofactor>
</comment>
<feature type="compositionally biased region" description="Polar residues" evidence="10">
    <location>
        <begin position="1051"/>
        <end position="1083"/>
    </location>
</feature>
<feature type="compositionally biased region" description="Polar residues" evidence="10">
    <location>
        <begin position="932"/>
        <end position="947"/>
    </location>
</feature>
<dbReference type="Proteomes" id="UP000307173">
    <property type="component" value="Unassembled WGS sequence"/>
</dbReference>
<name>A0A4T0X2Z0_9ASCO</name>
<dbReference type="Pfam" id="PF10291">
    <property type="entry name" value="muHD"/>
    <property type="match status" value="1"/>
</dbReference>
<sequence>MTQQDIQNTHYDAIVIGAGVVGPCLAKCLAGQGRKVLIVEREWTKPNRIVGELMQPSGLLALKRLGMAQAVNNIEAIPVNGYNVSYFGESITLPYPTKDRLKNLKTTPVSGALSNDNDNSDKILTDSTLNMKEYEESQHLKGVALHHGDFLMNLREICLNQKNVTKLDGNVIKIIHEGDRVTGIEVADKGVFKGSLIFSCDGIYSKFRKHLADDFIPTIGSYFIGLDLVDANLPAKYHGHVILGDHAPVLIYQISPHHSRILCAYRSKTLPKKSDVLKYLKAKVLPNLPNQVKPSFEKAYQESFDGTCVYKAMPNQFLTARLNDVPGFVCLGDSLNMRHPLTGGGMTVGLNDCALMCEILSELSNEDFLNHSKVFDCMTRFHSERKGLDVVINTLSIALYSLFAADSPSLALLQRGCFHYFLRGGDSVEGPIGLLSVEPSQLLHPTSEVDEIMDEEHLDNNDSDQHIVYSSSILFEKPPLEAMEALAIRRQQAKFINKEISDWLTSYGKLRLHYVDELRKLQKKANTLFDDQSTKLDALGLVKPMWSDLLKNIDHEATYFDQSTRKMGRDMIAPLRLFTRNKDTNLVEMDQLIEIANHLHNNPNPTYEDEWTRKAPYFFEIFENYDYERLLLLKDVFLKYQTDLGDVVNKFKKNNEAAMEHVLNFVPEEEIDRFSKSVIATSLPIENARLDNDTGGFTSSVSSSTIAGAAGAATESFTNSNPSVSKRHSMFFHHKKDTDSVNSDNKSKRLSSVNSMFSSNTLVNNEKKKEKAGMRSKFGSMFKKNRKGKDSSYAPPSTIHEPDTESIRTASTMGSAGNILNQRQRNQSRSENTSSPSKSSQMPSANNNSLPTQSYGGSLKKSVEQQKQDAIKPLPQQPVAEKQSLQQEQPHNLQAQQNYVTSPQFQQNQQPSSLSEQPQQQRTLYPADKRQSFNTQRSESSLYQTMAPTKRSDSISSTNVQMAVNEAITSATNTEMQNIPEAAPLVTGATIAAAVGSAGHFDTVNSAAPPPPPSSRKHIATNDYSISSSTSTLNSSRQPHGNAPVPPGQRKSVSLDGQNNVSSLQPAPTGSQRSETVNSTLARNTTGGGGLIGGQILHPALTSLGLNSSIVELFNASFKDGSLVRSNAIGEIAFSFIVDDDNKRLPSEITLQIRSKKDLLLPNFMVNPTFLQQSTEAGFFNIFDPSQVAMRTVGGLKYMLNNPTPPIVVTPIWKHEDNQSTVIISVRPVSELDEYLANESLTLTNFIITVSVANAVVSAAATKPAGSLNKEKGRVTWLSQNTITFNSDKKEERFVARFTTNQRAAESDSGVQVRFNISNDDGAGRIGFLNTDLEIKARSKHLVEDPFGDGTNKEVDDWSDVPTLKSLVAGNYTAHT</sequence>
<gene>
    <name evidence="12" type="ORF">CANINC_001908</name>
</gene>
<dbReference type="InterPro" id="IPR036188">
    <property type="entry name" value="FAD/NAD-bd_sf"/>
</dbReference>
<keyword evidence="6" id="KW-0274">FAD</keyword>
<comment type="subcellular location">
    <subcellularLocation>
        <location evidence="2">Microsome membrane</location>
        <topology evidence="2">Multi-pass membrane protein</topology>
    </subcellularLocation>
</comment>
<evidence type="ECO:0000256" key="5">
    <source>
        <dbReference type="ARBA" id="ARBA00022630"/>
    </source>
</evidence>
<feature type="compositionally biased region" description="Low complexity" evidence="10">
    <location>
        <begin position="1026"/>
        <end position="1036"/>
    </location>
</feature>
<dbReference type="InterPro" id="IPR028565">
    <property type="entry name" value="MHD"/>
</dbReference>
<proteinExistence type="inferred from homology"/>
<protein>
    <recommendedName>
        <fullName evidence="4">squalene monooxygenase</fullName>
        <ecNumber evidence="4">1.14.14.17</ecNumber>
    </recommendedName>
</protein>
<evidence type="ECO:0000256" key="2">
    <source>
        <dbReference type="ARBA" id="ARBA00004154"/>
    </source>
</evidence>
<dbReference type="SUPFAM" id="SSF51905">
    <property type="entry name" value="FAD/NAD(P)-binding domain"/>
    <property type="match status" value="1"/>
</dbReference>
<evidence type="ECO:0000256" key="8">
    <source>
        <dbReference type="ARBA" id="ARBA00023002"/>
    </source>
</evidence>
<comment type="caution">
    <text evidence="12">The sequence shown here is derived from an EMBL/GenBank/DDBJ whole genome shotgun (WGS) entry which is preliminary data.</text>
</comment>
<feature type="compositionally biased region" description="Polar residues" evidence="10">
    <location>
        <begin position="740"/>
        <end position="764"/>
    </location>
</feature>
<evidence type="ECO:0000256" key="4">
    <source>
        <dbReference type="ARBA" id="ARBA00012312"/>
    </source>
</evidence>
<evidence type="ECO:0000256" key="6">
    <source>
        <dbReference type="ARBA" id="ARBA00022827"/>
    </source>
</evidence>
<dbReference type="GO" id="GO:0004506">
    <property type="term" value="F:squalene monooxygenase activity"/>
    <property type="evidence" value="ECO:0007669"/>
    <property type="project" value="UniProtKB-EC"/>
</dbReference>
<evidence type="ECO:0000259" key="11">
    <source>
        <dbReference type="PROSITE" id="PS51072"/>
    </source>
</evidence>
<accession>A0A4T0X2Z0</accession>
<dbReference type="OrthoDB" id="1678617at2759"/>
<keyword evidence="5" id="KW-0285">Flavoprotein</keyword>
<dbReference type="InterPro" id="IPR027267">
    <property type="entry name" value="AH/BAR_dom_sf"/>
</dbReference>
<dbReference type="PROSITE" id="PS51072">
    <property type="entry name" value="MHD"/>
    <property type="match status" value="1"/>
</dbReference>
<feature type="domain" description="MHD" evidence="11">
    <location>
        <begin position="1103"/>
        <end position="1375"/>
    </location>
</feature>
<evidence type="ECO:0000256" key="9">
    <source>
        <dbReference type="ARBA" id="ARBA00023136"/>
    </source>
</evidence>
<feature type="region of interest" description="Disordered" evidence="10">
    <location>
        <begin position="1026"/>
        <end position="1083"/>
    </location>
</feature>
<dbReference type="GO" id="GO:0006696">
    <property type="term" value="P:ergosterol biosynthetic process"/>
    <property type="evidence" value="ECO:0007669"/>
    <property type="project" value="TreeGrafter"/>
</dbReference>
<feature type="compositionally biased region" description="Low complexity" evidence="10">
    <location>
        <begin position="834"/>
        <end position="844"/>
    </location>
</feature>
<keyword evidence="7" id="KW-0256">Endoplasmic reticulum</keyword>
<feature type="region of interest" description="Disordered" evidence="10">
    <location>
        <begin position="735"/>
        <end position="868"/>
    </location>
</feature>
<dbReference type="InterPro" id="IPR013698">
    <property type="entry name" value="Squalene_epoxidase"/>
</dbReference>
<keyword evidence="8" id="KW-0560">Oxidoreductase</keyword>
<dbReference type="SUPFAM" id="SSF103657">
    <property type="entry name" value="BAR/IMD domain-like"/>
    <property type="match status" value="1"/>
</dbReference>
<feature type="region of interest" description="Disordered" evidence="10">
    <location>
        <begin position="902"/>
        <end position="958"/>
    </location>
</feature>
<feature type="compositionally biased region" description="Polar residues" evidence="10">
    <location>
        <begin position="807"/>
        <end position="833"/>
    </location>
</feature>
<dbReference type="Gene3D" id="1.20.1270.60">
    <property type="entry name" value="Arfaptin homology (AH) domain/BAR domain"/>
    <property type="match status" value="1"/>
</dbReference>
<dbReference type="GO" id="GO:0005783">
    <property type="term" value="C:endoplasmic reticulum"/>
    <property type="evidence" value="ECO:0007669"/>
    <property type="project" value="TreeGrafter"/>
</dbReference>
<dbReference type="EC" id="1.14.14.17" evidence="4"/>
<dbReference type="GO" id="GO:0016020">
    <property type="term" value="C:membrane"/>
    <property type="evidence" value="ECO:0007669"/>
    <property type="project" value="InterPro"/>
</dbReference>
<dbReference type="InterPro" id="IPR018808">
    <property type="entry name" value="Muniscin_C"/>
</dbReference>
<keyword evidence="9" id="KW-0472">Membrane</keyword>
<dbReference type="Gene3D" id="3.50.50.60">
    <property type="entry name" value="FAD/NAD(P)-binding domain"/>
    <property type="match status" value="1"/>
</dbReference>
<comment type="similarity">
    <text evidence="3">Belongs to the squalene monooxygenase family.</text>
</comment>
<dbReference type="STRING" id="52247.A0A4T0X2Z0"/>
<organism evidence="12 13">
    <name type="scientific">Pichia inconspicua</name>
    <dbReference type="NCBI Taxonomy" id="52247"/>
    <lineage>
        <taxon>Eukaryota</taxon>
        <taxon>Fungi</taxon>
        <taxon>Dikarya</taxon>
        <taxon>Ascomycota</taxon>
        <taxon>Saccharomycotina</taxon>
        <taxon>Pichiomycetes</taxon>
        <taxon>Pichiales</taxon>
        <taxon>Pichiaceae</taxon>
        <taxon>Pichia</taxon>
    </lineage>
</organism>
<evidence type="ECO:0000313" key="12">
    <source>
        <dbReference type="EMBL" id="TID29513.1"/>
    </source>
</evidence>
<dbReference type="InterPro" id="IPR040125">
    <property type="entry name" value="Squalene_monox"/>
</dbReference>
<evidence type="ECO:0000256" key="10">
    <source>
        <dbReference type="SAM" id="MobiDB-lite"/>
    </source>
</evidence>
<dbReference type="GO" id="GO:0050660">
    <property type="term" value="F:flavin adenine dinucleotide binding"/>
    <property type="evidence" value="ECO:0007669"/>
    <property type="project" value="InterPro"/>
</dbReference>
<keyword evidence="7" id="KW-0492">Microsome</keyword>
<dbReference type="EMBL" id="SELW01000288">
    <property type="protein sequence ID" value="TID29513.1"/>
    <property type="molecule type" value="Genomic_DNA"/>
</dbReference>
<evidence type="ECO:0000313" key="13">
    <source>
        <dbReference type="Proteomes" id="UP000307173"/>
    </source>
</evidence>
<feature type="compositionally biased region" description="Polar residues" evidence="10">
    <location>
        <begin position="845"/>
        <end position="856"/>
    </location>
</feature>
<feature type="compositionally biased region" description="Low complexity" evidence="10">
    <location>
        <begin position="902"/>
        <end position="921"/>
    </location>
</feature>
<evidence type="ECO:0000256" key="3">
    <source>
        <dbReference type="ARBA" id="ARBA00008802"/>
    </source>
</evidence>
<dbReference type="Pfam" id="PF08491">
    <property type="entry name" value="SE"/>
    <property type="match status" value="1"/>
</dbReference>
<evidence type="ECO:0000256" key="7">
    <source>
        <dbReference type="ARBA" id="ARBA00022848"/>
    </source>
</evidence>
<evidence type="ECO:0000256" key="1">
    <source>
        <dbReference type="ARBA" id="ARBA00001974"/>
    </source>
</evidence>
<reference evidence="12 13" key="1">
    <citation type="journal article" date="2019" name="Front. Genet.">
        <title>Whole-Genome Sequencing of the Opportunistic Yeast Pathogen Candida inconspicua Uncovers Its Hybrid Origin.</title>
        <authorList>
            <person name="Mixao V."/>
            <person name="Hansen A.P."/>
            <person name="Saus E."/>
            <person name="Boekhout T."/>
            <person name="Lass-Florl C."/>
            <person name="Gabaldon T."/>
        </authorList>
    </citation>
    <scope>NUCLEOTIDE SEQUENCE [LARGE SCALE GENOMIC DNA]</scope>
    <source>
        <strain evidence="12 13">CBS 180</strain>
    </source>
</reference>
<dbReference type="PANTHER" id="PTHR10835:SF0">
    <property type="entry name" value="SQUALENE MONOOXYGENASE"/>
    <property type="match status" value="1"/>
</dbReference>
<dbReference type="PANTHER" id="PTHR10835">
    <property type="entry name" value="SQUALENE MONOOXYGENASE"/>
    <property type="match status" value="1"/>
</dbReference>
<keyword evidence="13" id="KW-1185">Reference proteome</keyword>
<dbReference type="PRINTS" id="PR00420">
    <property type="entry name" value="RNGMNOXGNASE"/>
</dbReference>